<accession>A0A7S4QIM7</accession>
<protein>
    <submittedName>
        <fullName evidence="1">Uncharacterized protein</fullName>
    </submittedName>
</protein>
<proteinExistence type="predicted"/>
<evidence type="ECO:0000313" key="1">
    <source>
        <dbReference type="EMBL" id="CAE4584868.1"/>
    </source>
</evidence>
<reference evidence="1" key="1">
    <citation type="submission" date="2021-01" db="EMBL/GenBank/DDBJ databases">
        <authorList>
            <person name="Corre E."/>
            <person name="Pelletier E."/>
            <person name="Niang G."/>
            <person name="Scheremetjew M."/>
            <person name="Finn R."/>
            <person name="Kale V."/>
            <person name="Holt S."/>
            <person name="Cochrane G."/>
            <person name="Meng A."/>
            <person name="Brown T."/>
            <person name="Cohen L."/>
        </authorList>
    </citation>
    <scope>NUCLEOTIDE SEQUENCE</scope>
    <source>
        <strain evidence="1">CCMP3105</strain>
    </source>
</reference>
<dbReference type="AlphaFoldDB" id="A0A7S4QIM7"/>
<name>A0A7S4QIM7_9DINO</name>
<gene>
    <name evidence="1" type="ORF">AMON00008_LOCUS21083</name>
</gene>
<organism evidence="1">
    <name type="scientific">Alexandrium monilatum</name>
    <dbReference type="NCBI Taxonomy" id="311494"/>
    <lineage>
        <taxon>Eukaryota</taxon>
        <taxon>Sar</taxon>
        <taxon>Alveolata</taxon>
        <taxon>Dinophyceae</taxon>
        <taxon>Gonyaulacales</taxon>
        <taxon>Pyrocystaceae</taxon>
        <taxon>Alexandrium</taxon>
    </lineage>
</organism>
<sequence>MPRDTKELQWFRHGGGDEIHSGTQLIGYIEAMFNYLEDEGGERRIIREKSSGPSDFGKRDFRAAVLELIGSAGEMPVRDGNFGKLLRGGSITYETVLYTCTVLISMHAPEDFGTVGRGHLAILSTPFKDGGFEASCGLAMDIAAAGYMPWSPNPMSMMKLLRDGFHRMSQPGYQCPPGSVVKGVELVFKQVMCDEFWLNLFSWSLQYFNVMTGSSIFFQCLDSANEGRLGGPGQRFEAAMIKSINQLRGIPGCCPPGFANKDLTVVKVVFDRVGGRLMWRRELPMRPMGGAVAGIGIALAEQSKMHPEEHLEIVFATKKGDNVQAIDKSAGKAPIAYFPMAEFLGPVNVEFYCSNDRDFKTGRHVRVSAGELAQACRGLRSSDAVLVDEYKVTKQSTAVVQVFVKKLG</sequence>
<dbReference type="EMBL" id="HBNR01030881">
    <property type="protein sequence ID" value="CAE4584868.1"/>
    <property type="molecule type" value="Transcribed_RNA"/>
</dbReference>